<evidence type="ECO:0000313" key="2">
    <source>
        <dbReference type="Proteomes" id="UP000192578"/>
    </source>
</evidence>
<keyword evidence="2" id="KW-1185">Reference proteome</keyword>
<accession>A0A1W0XDJ9</accession>
<comment type="caution">
    <text evidence="1">The sequence shown here is derived from an EMBL/GenBank/DDBJ whole genome shotgun (WGS) entry which is preliminary data.</text>
</comment>
<protein>
    <submittedName>
        <fullName evidence="1">Uncharacterized protein</fullName>
    </submittedName>
</protein>
<dbReference type="AlphaFoldDB" id="A0A1W0XDJ9"/>
<gene>
    <name evidence="1" type="ORF">BV898_00492</name>
</gene>
<name>A0A1W0XDJ9_HYPEX</name>
<dbReference type="OrthoDB" id="306218at2759"/>
<organism evidence="1 2">
    <name type="scientific">Hypsibius exemplaris</name>
    <name type="common">Freshwater tardigrade</name>
    <dbReference type="NCBI Taxonomy" id="2072580"/>
    <lineage>
        <taxon>Eukaryota</taxon>
        <taxon>Metazoa</taxon>
        <taxon>Ecdysozoa</taxon>
        <taxon>Tardigrada</taxon>
        <taxon>Eutardigrada</taxon>
        <taxon>Parachela</taxon>
        <taxon>Hypsibioidea</taxon>
        <taxon>Hypsibiidae</taxon>
        <taxon>Hypsibius</taxon>
    </lineage>
</organism>
<dbReference type="EMBL" id="MTYJ01000002">
    <property type="protein sequence ID" value="OQV25554.1"/>
    <property type="molecule type" value="Genomic_DNA"/>
</dbReference>
<evidence type="ECO:0000313" key="1">
    <source>
        <dbReference type="EMBL" id="OQV25554.1"/>
    </source>
</evidence>
<sequence length="112" mass="12805">MSVSYDGFKKIMEGDENASCLWRLFRRKEPHGRKTKVLKQQILDSKSLLKLLRKEQQAATVRSIMLLDYIFMNTKNCPGNFRPNLKLTGLCASVPVNLPTRLSFDFLSTVPA</sequence>
<proteinExistence type="predicted"/>
<dbReference type="Proteomes" id="UP000192578">
    <property type="component" value="Unassembled WGS sequence"/>
</dbReference>
<reference evidence="2" key="1">
    <citation type="submission" date="2017-01" db="EMBL/GenBank/DDBJ databases">
        <title>Comparative genomics of anhydrobiosis in the tardigrade Hypsibius dujardini.</title>
        <authorList>
            <person name="Yoshida Y."/>
            <person name="Koutsovoulos G."/>
            <person name="Laetsch D."/>
            <person name="Stevens L."/>
            <person name="Kumar S."/>
            <person name="Horikawa D."/>
            <person name="Ishino K."/>
            <person name="Komine S."/>
            <person name="Tomita M."/>
            <person name="Blaxter M."/>
            <person name="Arakawa K."/>
        </authorList>
    </citation>
    <scope>NUCLEOTIDE SEQUENCE [LARGE SCALE GENOMIC DNA]</scope>
    <source>
        <strain evidence="2">Z151</strain>
    </source>
</reference>